<protein>
    <submittedName>
        <fullName evidence="2">Uncharacterized protein</fullName>
    </submittedName>
</protein>
<accession>A0A8R1U7R3</accession>
<dbReference type="AlphaFoldDB" id="A0A2A6C1G1"/>
<evidence type="ECO:0000313" key="3">
    <source>
        <dbReference type="Proteomes" id="UP000005239"/>
    </source>
</evidence>
<proteinExistence type="predicted"/>
<feature type="region of interest" description="Disordered" evidence="1">
    <location>
        <begin position="1"/>
        <end position="30"/>
    </location>
</feature>
<dbReference type="EnsemblMetazoa" id="PPA09479.1">
    <property type="protein sequence ID" value="PPA09479.1"/>
    <property type="gene ID" value="WBGene00099033"/>
</dbReference>
<organism evidence="2 3">
    <name type="scientific">Pristionchus pacificus</name>
    <name type="common">Parasitic nematode worm</name>
    <dbReference type="NCBI Taxonomy" id="54126"/>
    <lineage>
        <taxon>Eukaryota</taxon>
        <taxon>Metazoa</taxon>
        <taxon>Ecdysozoa</taxon>
        <taxon>Nematoda</taxon>
        <taxon>Chromadorea</taxon>
        <taxon>Rhabditida</taxon>
        <taxon>Rhabditina</taxon>
        <taxon>Diplogasteromorpha</taxon>
        <taxon>Diplogasteroidea</taxon>
        <taxon>Neodiplogasteridae</taxon>
        <taxon>Pristionchus</taxon>
    </lineage>
</organism>
<gene>
    <name evidence="2" type="primary">WBGene00099033</name>
</gene>
<sequence length="206" mass="22811">MGLRMSSSRVFLSSADSSSTEESPSNKVNSGSFSGLEMLRSLALLAAFSSCVLFAMPIETSEPSEDDCETGDLLGLCELDKELRRGLNAAETRLLEQYISNYTVTGVHDLSTVRHKSPFLTSKIEHFVRTGEGRVAAVGPEAREAIAQMQDYFRDSAAGLFNEEEDDAQWKAMLSRFAALSLEAKLKITLHFPKLARFLEFELSRK</sequence>
<evidence type="ECO:0000256" key="1">
    <source>
        <dbReference type="SAM" id="MobiDB-lite"/>
    </source>
</evidence>
<reference evidence="2" key="2">
    <citation type="submission" date="2022-06" db="UniProtKB">
        <authorList>
            <consortium name="EnsemblMetazoa"/>
        </authorList>
    </citation>
    <scope>IDENTIFICATION</scope>
    <source>
        <strain evidence="2">PS312</strain>
    </source>
</reference>
<feature type="compositionally biased region" description="Polar residues" evidence="1">
    <location>
        <begin position="1"/>
        <end position="11"/>
    </location>
</feature>
<name>A0A2A6C1G1_PRIPA</name>
<keyword evidence="3" id="KW-1185">Reference proteome</keyword>
<dbReference type="Gene3D" id="1.20.120.1100">
    <property type="match status" value="1"/>
</dbReference>
<evidence type="ECO:0000313" key="2">
    <source>
        <dbReference type="EnsemblMetazoa" id="PPA09479.1"/>
    </source>
</evidence>
<dbReference type="Proteomes" id="UP000005239">
    <property type="component" value="Unassembled WGS sequence"/>
</dbReference>
<accession>A0A2A6C1G1</accession>
<reference evidence="3" key="1">
    <citation type="journal article" date="2008" name="Nat. Genet.">
        <title>The Pristionchus pacificus genome provides a unique perspective on nematode lifestyle and parasitism.</title>
        <authorList>
            <person name="Dieterich C."/>
            <person name="Clifton S.W."/>
            <person name="Schuster L.N."/>
            <person name="Chinwalla A."/>
            <person name="Delehaunty K."/>
            <person name="Dinkelacker I."/>
            <person name="Fulton L."/>
            <person name="Fulton R."/>
            <person name="Godfrey J."/>
            <person name="Minx P."/>
            <person name="Mitreva M."/>
            <person name="Roeseler W."/>
            <person name="Tian H."/>
            <person name="Witte H."/>
            <person name="Yang S.P."/>
            <person name="Wilson R.K."/>
            <person name="Sommer R.J."/>
        </authorList>
    </citation>
    <scope>NUCLEOTIDE SEQUENCE [LARGE SCALE GENOMIC DNA]</scope>
    <source>
        <strain evidence="3">PS312</strain>
    </source>
</reference>
<feature type="compositionally biased region" description="Low complexity" evidence="1">
    <location>
        <begin position="13"/>
        <end position="25"/>
    </location>
</feature>